<gene>
    <name evidence="3" type="ORF">JSY38_01285</name>
</gene>
<evidence type="ECO:0000259" key="2">
    <source>
        <dbReference type="Pfam" id="PF07687"/>
    </source>
</evidence>
<name>A0ABX7IPC6_9GAMM</name>
<evidence type="ECO:0000313" key="3">
    <source>
        <dbReference type="EMBL" id="QRV24202.1"/>
    </source>
</evidence>
<dbReference type="PANTHER" id="PTHR43501">
    <property type="entry name" value="CYTOSOL NON-SPECIFIC DIPEPTIDASE"/>
    <property type="match status" value="1"/>
</dbReference>
<dbReference type="PIRSF" id="PIRSF016599">
    <property type="entry name" value="Xaa-His_dipept"/>
    <property type="match status" value="1"/>
</dbReference>
<feature type="domain" description="Peptidase M20 dimerisation" evidence="2">
    <location>
        <begin position="209"/>
        <end position="292"/>
    </location>
</feature>
<dbReference type="NCBIfam" id="TIGR01893">
    <property type="entry name" value="aa-his-dipept"/>
    <property type="match status" value="1"/>
</dbReference>
<sequence length="495" mass="53887">MNEVLTTLQPTAIWRHFQTLCNTPRPSFHEAELREYLIKWATDLGHETYVDPVGNLLIRKAATKGMEDRETVVLQGHLDMVAQKNADIDHDFAKDPIVTQVIDGWVHATGTTLGADNGIGVAAAMAVLESTDLAHGPIEALFTIEEETSLRGALQLEEGILKGKILLNLDSEDRGDVYIGCAGGMDINVEKEYSAIVVESSKKAFKITVSGLRGGHSGLDIHKGRASANVLIVRLLNLLKERCDFGLSAFTGGTLRNAISRDAEAIINVNDKDQATLFAFIEEFEQATKTEFSATETNLTVTLETAERDSELKGTDKDALLNAMYCAPHGVHRMSADLDGVTETSCNFGVINLRNTADGKKAFDACLLVRSLVDSAVEHLAYVAKSAFSLIQAEVKLENGYPGWRPDPKAGLLKAGLLKHFLTVHTEVMGHEANVKVIHAGLECGIIGAKYPGMEMVSFGPNIRAAHSPTERMEIDSVGDFWRLLVALLESVPKR</sequence>
<accession>A0ABX7IPC6</accession>
<dbReference type="InterPro" id="IPR011650">
    <property type="entry name" value="Peptidase_M20_dimer"/>
</dbReference>
<dbReference type="PRINTS" id="PR00934">
    <property type="entry name" value="XHISDIPTASE"/>
</dbReference>
<dbReference type="Gene3D" id="3.40.630.10">
    <property type="entry name" value="Zn peptidases"/>
    <property type="match status" value="2"/>
</dbReference>
<reference evidence="3 4" key="1">
    <citation type="submission" date="2021-02" db="EMBL/GenBank/DDBJ databases">
        <title>The genome of Marinomonas foliarum JZW.</title>
        <authorList>
            <person name="Sun M."/>
        </authorList>
    </citation>
    <scope>NUCLEOTIDE SEQUENCE [LARGE SCALE GENOMIC DNA]</scope>
    <source>
        <strain evidence="3 4">JZW</strain>
    </source>
</reference>
<keyword evidence="4" id="KW-1185">Reference proteome</keyword>
<dbReference type="Pfam" id="PF01546">
    <property type="entry name" value="Peptidase_M20"/>
    <property type="match status" value="1"/>
</dbReference>
<dbReference type="InterPro" id="IPR002933">
    <property type="entry name" value="Peptidase_M20"/>
</dbReference>
<dbReference type="Proteomes" id="UP000644167">
    <property type="component" value="Chromosome"/>
</dbReference>
<dbReference type="SUPFAM" id="SSF53187">
    <property type="entry name" value="Zn-dependent exopeptidases"/>
    <property type="match status" value="1"/>
</dbReference>
<dbReference type="EMBL" id="CP070273">
    <property type="protein sequence ID" value="QRV24202.1"/>
    <property type="molecule type" value="Genomic_DNA"/>
</dbReference>
<dbReference type="PANTHER" id="PTHR43501:SF1">
    <property type="entry name" value="CYTOSOL NON-SPECIFIC DIPEPTIDASE"/>
    <property type="match status" value="1"/>
</dbReference>
<protein>
    <submittedName>
        <fullName evidence="3">Aminoacyl-histidine dipeptidase</fullName>
    </submittedName>
</protein>
<dbReference type="CDD" id="cd03890">
    <property type="entry name" value="M20_pepD"/>
    <property type="match status" value="1"/>
</dbReference>
<dbReference type="InterPro" id="IPR001160">
    <property type="entry name" value="Peptidase_M20C"/>
</dbReference>
<proteinExistence type="predicted"/>
<dbReference type="RefSeq" id="WP_205114862.1">
    <property type="nucleotide sequence ID" value="NZ_CP070273.1"/>
</dbReference>
<keyword evidence="1" id="KW-0378">Hydrolase</keyword>
<dbReference type="Pfam" id="PF07687">
    <property type="entry name" value="M20_dimer"/>
    <property type="match status" value="1"/>
</dbReference>
<evidence type="ECO:0000313" key="4">
    <source>
        <dbReference type="Proteomes" id="UP000644167"/>
    </source>
</evidence>
<organism evidence="3 4">
    <name type="scientific">Marinomonas foliarum</name>
    <dbReference type="NCBI Taxonomy" id="491950"/>
    <lineage>
        <taxon>Bacteria</taxon>
        <taxon>Pseudomonadati</taxon>
        <taxon>Pseudomonadota</taxon>
        <taxon>Gammaproteobacteria</taxon>
        <taxon>Oceanospirillales</taxon>
        <taxon>Oceanospirillaceae</taxon>
        <taxon>Marinomonas</taxon>
    </lineage>
</organism>
<evidence type="ECO:0000256" key="1">
    <source>
        <dbReference type="ARBA" id="ARBA00022801"/>
    </source>
</evidence>